<evidence type="ECO:0000259" key="2">
    <source>
        <dbReference type="Pfam" id="PF13472"/>
    </source>
</evidence>
<dbReference type="EMBL" id="CP038026">
    <property type="protein sequence ID" value="QBQ38957.1"/>
    <property type="molecule type" value="Genomic_DNA"/>
</dbReference>
<dbReference type="InterPro" id="IPR036514">
    <property type="entry name" value="SGNH_hydro_sf"/>
</dbReference>
<dbReference type="OrthoDB" id="7985403at2"/>
<sequence length="413" mass="44360">MHRAGLYSRPDQKTSKQIRGLIALLAATTLQLANAAPATECTNLPAQEASDAAFTWTTGPEAQAAPAAAAYKIAIWGDSLTSARNFIDAALKTGGIGKTTPSFIQAGIKVPGLNLPLKHSCATGGWKTAYAYKEKGGTPGFSEGMLSMESSTPGDVIHMDFRYLQPDSRVTQLDIQYDKPAPDSSLLLGVAVDGGAEQLIPLSRTDAGTLRIMPEVPMATIAMRLVSGQIKVHGFRPRYRNAPNVVLDTFSVPGAQLRGWNYVDARLTQAAPAYDLILIQYGTNEGASPSFNAAAYADSLRASLARLRRFQPHARCILIGPPDRGVVGSGAGGPMKYAEIHHRIALAQQRAAVASRCGFWDWQGETGGPGTAVRWTRTNPPLMQPDLTHMTARGYEVSGRLFARSFPFKIPQR</sequence>
<keyword evidence="5" id="KW-1185">Reference proteome</keyword>
<reference evidence="3" key="1">
    <citation type="journal article" date="2014" name="Int. J. Syst. Evol. Microbiol.">
        <title>Complete genome sequence of Corynebacterium casei LMG S-19264T (=DSM 44701T), isolated from a smear-ripened cheese.</title>
        <authorList>
            <consortium name="US DOE Joint Genome Institute (JGI-PGF)"/>
            <person name="Walter F."/>
            <person name="Albersmeier A."/>
            <person name="Kalinowski J."/>
            <person name="Ruckert C."/>
        </authorList>
    </citation>
    <scope>NUCLEOTIDE SEQUENCE</scope>
    <source>
        <strain evidence="3">KCTC 12344</strain>
    </source>
</reference>
<evidence type="ECO:0000313" key="6">
    <source>
        <dbReference type="Proteomes" id="UP000619512"/>
    </source>
</evidence>
<dbReference type="AlphaFoldDB" id="A0A4P7BL58"/>
<name>A0A4P7BL58_9BURK</name>
<accession>A0A4P7BL58</accession>
<organism evidence="3 6">
    <name type="scientific">Pseudoduganella plicata</name>
    <dbReference type="NCBI Taxonomy" id="321984"/>
    <lineage>
        <taxon>Bacteria</taxon>
        <taxon>Pseudomonadati</taxon>
        <taxon>Pseudomonadota</taxon>
        <taxon>Betaproteobacteria</taxon>
        <taxon>Burkholderiales</taxon>
        <taxon>Oxalobacteraceae</taxon>
        <taxon>Telluria group</taxon>
        <taxon>Pseudoduganella</taxon>
    </lineage>
</organism>
<gene>
    <name evidence="4" type="ORF">E1742_24500</name>
    <name evidence="3" type="ORF">GCM10007388_18990</name>
</gene>
<feature type="signal peptide" evidence="1">
    <location>
        <begin position="1"/>
        <end position="35"/>
    </location>
</feature>
<dbReference type="Proteomes" id="UP000294359">
    <property type="component" value="Chromosome"/>
</dbReference>
<keyword evidence="1" id="KW-0732">Signal</keyword>
<proteinExistence type="predicted"/>
<reference evidence="3" key="3">
    <citation type="submission" date="2022-12" db="EMBL/GenBank/DDBJ databases">
        <authorList>
            <person name="Sun Q."/>
            <person name="Kim S."/>
        </authorList>
    </citation>
    <scope>NUCLEOTIDE SEQUENCE</scope>
    <source>
        <strain evidence="3">KCTC 12344</strain>
    </source>
</reference>
<dbReference type="Gene3D" id="3.40.50.1110">
    <property type="entry name" value="SGNH hydrolase"/>
    <property type="match status" value="1"/>
</dbReference>
<evidence type="ECO:0000313" key="5">
    <source>
        <dbReference type="Proteomes" id="UP000294359"/>
    </source>
</evidence>
<dbReference type="GO" id="GO:0016788">
    <property type="term" value="F:hydrolase activity, acting on ester bonds"/>
    <property type="evidence" value="ECO:0007669"/>
    <property type="project" value="UniProtKB-ARBA"/>
</dbReference>
<evidence type="ECO:0000313" key="3">
    <source>
        <dbReference type="EMBL" id="GGY86059.1"/>
    </source>
</evidence>
<feature type="chain" id="PRO_5044606964" description="SGNH hydrolase-type esterase domain-containing protein" evidence="1">
    <location>
        <begin position="36"/>
        <end position="413"/>
    </location>
</feature>
<dbReference type="InterPro" id="IPR013830">
    <property type="entry name" value="SGNH_hydro"/>
</dbReference>
<dbReference type="Proteomes" id="UP000619512">
    <property type="component" value="Unassembled WGS sequence"/>
</dbReference>
<dbReference type="EMBL" id="BMWW01000003">
    <property type="protein sequence ID" value="GGY86059.1"/>
    <property type="molecule type" value="Genomic_DNA"/>
</dbReference>
<dbReference type="Pfam" id="PF13472">
    <property type="entry name" value="Lipase_GDSL_2"/>
    <property type="match status" value="1"/>
</dbReference>
<evidence type="ECO:0000256" key="1">
    <source>
        <dbReference type="SAM" id="SignalP"/>
    </source>
</evidence>
<evidence type="ECO:0000313" key="4">
    <source>
        <dbReference type="EMBL" id="QBQ38957.1"/>
    </source>
</evidence>
<dbReference type="Gene3D" id="2.60.120.1360">
    <property type="match status" value="1"/>
</dbReference>
<reference evidence="4 5" key="2">
    <citation type="submission" date="2019-03" db="EMBL/GenBank/DDBJ databases">
        <title>Draft Genome Sequences of Six Type Strains of the Genus Massilia.</title>
        <authorList>
            <person name="Miess H."/>
            <person name="Frediansyhah A."/>
            <person name="Gross H."/>
        </authorList>
    </citation>
    <scope>NUCLEOTIDE SEQUENCE [LARGE SCALE GENOMIC DNA]</scope>
    <source>
        <strain evidence="4 5">DSM 17505</strain>
    </source>
</reference>
<protein>
    <recommendedName>
        <fullName evidence="2">SGNH hydrolase-type esterase domain-containing protein</fullName>
    </recommendedName>
</protein>
<dbReference type="SUPFAM" id="SSF52266">
    <property type="entry name" value="SGNH hydrolase"/>
    <property type="match status" value="1"/>
</dbReference>
<feature type="domain" description="SGNH hydrolase-type esterase" evidence="2">
    <location>
        <begin position="244"/>
        <end position="397"/>
    </location>
</feature>